<dbReference type="InterPro" id="IPR001077">
    <property type="entry name" value="COMT_C"/>
</dbReference>
<dbReference type="Gene3D" id="3.40.50.150">
    <property type="entry name" value="Vaccinia Virus protein VP39"/>
    <property type="match status" value="1"/>
</dbReference>
<accession>A0ABX8R0W3</accession>
<keyword evidence="2" id="KW-0808">Transferase</keyword>
<dbReference type="Proteomes" id="UP001049518">
    <property type="component" value="Chromosome"/>
</dbReference>
<evidence type="ECO:0000256" key="3">
    <source>
        <dbReference type="ARBA" id="ARBA00022691"/>
    </source>
</evidence>
<evidence type="ECO:0000259" key="5">
    <source>
        <dbReference type="Pfam" id="PF08100"/>
    </source>
</evidence>
<dbReference type="PANTHER" id="PTHR43712">
    <property type="entry name" value="PUTATIVE (AFU_ORTHOLOGUE AFUA_4G14580)-RELATED"/>
    <property type="match status" value="1"/>
</dbReference>
<evidence type="ECO:0000256" key="2">
    <source>
        <dbReference type="ARBA" id="ARBA00022679"/>
    </source>
</evidence>
<dbReference type="InterPro" id="IPR012967">
    <property type="entry name" value="COMT_dimerisation"/>
</dbReference>
<dbReference type="Pfam" id="PF08100">
    <property type="entry name" value="Dimerisation"/>
    <property type="match status" value="1"/>
</dbReference>
<dbReference type="SUPFAM" id="SSF46785">
    <property type="entry name" value="Winged helix' DNA-binding domain"/>
    <property type="match status" value="1"/>
</dbReference>
<evidence type="ECO:0000256" key="1">
    <source>
        <dbReference type="ARBA" id="ARBA00022603"/>
    </source>
</evidence>
<sequence>MPEQRPQAAVPDGAWGDAELRRRADLTLPMAIRVAATVRLADHIADGGSTAGELAGRVGADPDALERLLRHLAAGGVLAREGTGRYRLTPHARTLRDDHPQSVRAVLDMEGALGRAELTFVELLHSIRTGQAAYATRYGRTIWRDLEDSPDLATGFDAFMSSRMLTCLPAIVRAYDWSSLGRVVDVGGGDGRLLAALLTGFPLLRGTLVERPGPASTARATLAGTGADVTEADFFGPLPAGGGGYLLANVLHNWDDESCRRILGRCREAAGDTGRVIVIEHLRADDSVPGTALDLRMLVLFGGSQRSLPQMADLAAATGLGVHQAHPAGEMTILDLRHAAGP</sequence>
<dbReference type="InterPro" id="IPR036388">
    <property type="entry name" value="WH-like_DNA-bd_sf"/>
</dbReference>
<organism evidence="6 7">
    <name type="scientific">Actinomadura graeca</name>
    <dbReference type="NCBI Taxonomy" id="2750812"/>
    <lineage>
        <taxon>Bacteria</taxon>
        <taxon>Bacillati</taxon>
        <taxon>Actinomycetota</taxon>
        <taxon>Actinomycetes</taxon>
        <taxon>Streptosporangiales</taxon>
        <taxon>Thermomonosporaceae</taxon>
        <taxon>Actinomadura</taxon>
    </lineage>
</organism>
<gene>
    <name evidence="6" type="ORF">AGRA3207_006081</name>
</gene>
<feature type="domain" description="O-methyltransferase C-terminal" evidence="4">
    <location>
        <begin position="121"/>
        <end position="319"/>
    </location>
</feature>
<feature type="domain" description="O-methyltransferase dimerisation" evidence="5">
    <location>
        <begin position="28"/>
        <end position="95"/>
    </location>
</feature>
<reference evidence="6" key="1">
    <citation type="submission" date="2020-07" db="EMBL/GenBank/DDBJ databases">
        <authorList>
            <person name="Tarantini F.S."/>
            <person name="Hong K.W."/>
            <person name="Chan K.G."/>
        </authorList>
    </citation>
    <scope>NUCLEOTIDE SEQUENCE</scope>
    <source>
        <strain evidence="6">32-07</strain>
    </source>
</reference>
<keyword evidence="1 6" id="KW-0489">Methyltransferase</keyword>
<protein>
    <submittedName>
        <fullName evidence="6">Methyltransferase</fullName>
    </submittedName>
</protein>
<proteinExistence type="predicted"/>
<dbReference type="RefSeq" id="WP_231330592.1">
    <property type="nucleotide sequence ID" value="NZ_CP059572.1"/>
</dbReference>
<dbReference type="Gene3D" id="1.10.287.1350">
    <property type="match status" value="1"/>
</dbReference>
<dbReference type="PANTHER" id="PTHR43712:SF2">
    <property type="entry name" value="O-METHYLTRANSFERASE CICE"/>
    <property type="match status" value="1"/>
</dbReference>
<name>A0ABX8R0W3_9ACTN</name>
<dbReference type="InterPro" id="IPR029063">
    <property type="entry name" value="SAM-dependent_MTases_sf"/>
</dbReference>
<dbReference type="InterPro" id="IPR016461">
    <property type="entry name" value="COMT-like"/>
</dbReference>
<evidence type="ECO:0000313" key="7">
    <source>
        <dbReference type="Proteomes" id="UP001049518"/>
    </source>
</evidence>
<evidence type="ECO:0000259" key="4">
    <source>
        <dbReference type="Pfam" id="PF00891"/>
    </source>
</evidence>
<dbReference type="GO" id="GO:0032259">
    <property type="term" value="P:methylation"/>
    <property type="evidence" value="ECO:0007669"/>
    <property type="project" value="UniProtKB-KW"/>
</dbReference>
<dbReference type="Gene3D" id="1.10.10.10">
    <property type="entry name" value="Winged helix-like DNA-binding domain superfamily/Winged helix DNA-binding domain"/>
    <property type="match status" value="1"/>
</dbReference>
<dbReference type="PROSITE" id="PS51683">
    <property type="entry name" value="SAM_OMT_II"/>
    <property type="match status" value="1"/>
</dbReference>
<dbReference type="SUPFAM" id="SSF53335">
    <property type="entry name" value="S-adenosyl-L-methionine-dependent methyltransferases"/>
    <property type="match status" value="1"/>
</dbReference>
<dbReference type="EMBL" id="CP059572">
    <property type="protein sequence ID" value="QXJ24704.1"/>
    <property type="molecule type" value="Genomic_DNA"/>
</dbReference>
<dbReference type="PIRSF" id="PIRSF005739">
    <property type="entry name" value="O-mtase"/>
    <property type="match status" value="1"/>
</dbReference>
<dbReference type="Pfam" id="PF00891">
    <property type="entry name" value="Methyltransf_2"/>
    <property type="match status" value="1"/>
</dbReference>
<dbReference type="CDD" id="cd02440">
    <property type="entry name" value="AdoMet_MTases"/>
    <property type="match status" value="1"/>
</dbReference>
<dbReference type="InterPro" id="IPR036390">
    <property type="entry name" value="WH_DNA-bd_sf"/>
</dbReference>
<keyword evidence="7" id="KW-1185">Reference proteome</keyword>
<keyword evidence="3" id="KW-0949">S-adenosyl-L-methionine</keyword>
<dbReference type="GO" id="GO:0008168">
    <property type="term" value="F:methyltransferase activity"/>
    <property type="evidence" value="ECO:0007669"/>
    <property type="project" value="UniProtKB-KW"/>
</dbReference>
<evidence type="ECO:0000313" key="6">
    <source>
        <dbReference type="EMBL" id="QXJ24704.1"/>
    </source>
</evidence>